<dbReference type="InterPro" id="IPR001611">
    <property type="entry name" value="Leu-rich_rpt"/>
</dbReference>
<dbReference type="Pfam" id="PF01462">
    <property type="entry name" value="LRRNT"/>
    <property type="match status" value="1"/>
</dbReference>
<protein>
    <submittedName>
        <fullName evidence="6">Oligodendrocyte-myelin glycoprotein</fullName>
    </submittedName>
</protein>
<dbReference type="Proteomes" id="UP000319801">
    <property type="component" value="Unassembled WGS sequence"/>
</dbReference>
<name>A0A556U3J0_BAGYA</name>
<keyword evidence="2 4" id="KW-0732">Signal</keyword>
<dbReference type="InterPro" id="IPR003591">
    <property type="entry name" value="Leu-rich_rpt_typical-subtyp"/>
</dbReference>
<dbReference type="SUPFAM" id="SSF52058">
    <property type="entry name" value="L domain-like"/>
    <property type="match status" value="1"/>
</dbReference>
<dbReference type="Pfam" id="PF13855">
    <property type="entry name" value="LRR_8"/>
    <property type="match status" value="1"/>
</dbReference>
<feature type="domain" description="LRRNT" evidence="5">
    <location>
        <begin position="23"/>
        <end position="57"/>
    </location>
</feature>
<dbReference type="PANTHER" id="PTHR47114:SF4">
    <property type="entry name" value="OLIGODENDROCYTE MYELIN GLYCOPROTEIN B"/>
    <property type="match status" value="1"/>
</dbReference>
<dbReference type="GO" id="GO:0031102">
    <property type="term" value="P:neuron projection regeneration"/>
    <property type="evidence" value="ECO:0007669"/>
    <property type="project" value="TreeGrafter"/>
</dbReference>
<feature type="chain" id="PRO_5022082673" evidence="4">
    <location>
        <begin position="23"/>
        <end position="412"/>
    </location>
</feature>
<keyword evidence="3" id="KW-0677">Repeat</keyword>
<evidence type="ECO:0000256" key="3">
    <source>
        <dbReference type="ARBA" id="ARBA00022737"/>
    </source>
</evidence>
<sequence length="412" mass="46525">MLEVGLLYCTLLLLLSARCINAACPSICSCSESNREVDCSWRGLRTLPGGLQLNIHYLNLSHNRLADLDHVLAPYTHLRTLDVSYNRLSRMPVLLPRSLWEIYASGNRIRLLEKNDTAYHWNLRLLDLSANRLERVVLINNTLPNLQSLNLSCNKFWTVPTNMPLNVEIVDLSHNTLVQILPGSLDRLPRLSRFYLHANRFTTVCEGAFEQLYGLRFITLGDNPWACEDVSSIKYLLDWARHTSARVVGCPCQTWSICGDSQLARVTSGWYFASYTVAPRGRAGWEYNRLLSGVTTHNRFEKVATASQYNRISPKLSSHPDESFGHDLLSSSASESLSATSLHTATEIPVTSEFLTTDVSTSSTRRSTTLRTRSVRRTNQKLGKNASPKNRAWSLFTVFLNMLLLITTDQVM</sequence>
<dbReference type="PANTHER" id="PTHR47114">
    <property type="match status" value="1"/>
</dbReference>
<dbReference type="EMBL" id="VCAZ01000043">
    <property type="protein sequence ID" value="TSM28212.1"/>
    <property type="molecule type" value="Genomic_DNA"/>
</dbReference>
<dbReference type="SMART" id="SM00013">
    <property type="entry name" value="LRRNT"/>
    <property type="match status" value="1"/>
</dbReference>
<evidence type="ECO:0000259" key="5">
    <source>
        <dbReference type="SMART" id="SM00013"/>
    </source>
</evidence>
<dbReference type="FunFam" id="3.80.10.10:FF:000445">
    <property type="entry name" value="Oligodendrocyte myelin glycoprotein b"/>
    <property type="match status" value="1"/>
</dbReference>
<accession>A0A556U3J0</accession>
<gene>
    <name evidence="6" type="ORF">Baya_6994</name>
</gene>
<dbReference type="Gene3D" id="3.80.10.10">
    <property type="entry name" value="Ribonuclease Inhibitor"/>
    <property type="match status" value="2"/>
</dbReference>
<dbReference type="SMART" id="SM00369">
    <property type="entry name" value="LRR_TYP"/>
    <property type="match status" value="3"/>
</dbReference>
<evidence type="ECO:0000313" key="6">
    <source>
        <dbReference type="EMBL" id="TSM28212.1"/>
    </source>
</evidence>
<keyword evidence="7" id="KW-1185">Reference proteome</keyword>
<dbReference type="AlphaFoldDB" id="A0A556U3J0"/>
<dbReference type="OrthoDB" id="1574204at2759"/>
<organism evidence="6 7">
    <name type="scientific">Bagarius yarrelli</name>
    <name type="common">Goonch</name>
    <name type="synonym">Bagrus yarrelli</name>
    <dbReference type="NCBI Taxonomy" id="175774"/>
    <lineage>
        <taxon>Eukaryota</taxon>
        <taxon>Metazoa</taxon>
        <taxon>Chordata</taxon>
        <taxon>Craniata</taxon>
        <taxon>Vertebrata</taxon>
        <taxon>Euteleostomi</taxon>
        <taxon>Actinopterygii</taxon>
        <taxon>Neopterygii</taxon>
        <taxon>Teleostei</taxon>
        <taxon>Ostariophysi</taxon>
        <taxon>Siluriformes</taxon>
        <taxon>Sisoridae</taxon>
        <taxon>Sisorinae</taxon>
        <taxon>Bagarius</taxon>
    </lineage>
</organism>
<dbReference type="InterPro" id="IPR032675">
    <property type="entry name" value="LRR_dom_sf"/>
</dbReference>
<dbReference type="InterPro" id="IPR000372">
    <property type="entry name" value="LRRNT"/>
</dbReference>
<reference evidence="6 7" key="1">
    <citation type="journal article" date="2019" name="Genome Biol. Evol.">
        <title>Whole-Genome Sequencing of the Giant Devil Catfish, Bagarius yarrelli.</title>
        <authorList>
            <person name="Jiang W."/>
            <person name="Lv Y."/>
            <person name="Cheng L."/>
            <person name="Yang K."/>
            <person name="Chao B."/>
            <person name="Wang X."/>
            <person name="Li Y."/>
            <person name="Pan X."/>
            <person name="You X."/>
            <person name="Zhang Y."/>
            <person name="Yang J."/>
            <person name="Li J."/>
            <person name="Zhang X."/>
            <person name="Liu S."/>
            <person name="Sun C."/>
            <person name="Yang J."/>
            <person name="Shi Q."/>
        </authorList>
    </citation>
    <scope>NUCLEOTIDE SEQUENCE [LARGE SCALE GENOMIC DNA]</scope>
    <source>
        <strain evidence="6">JWS20170419001</strain>
        <tissue evidence="6">Muscle</tissue>
    </source>
</reference>
<evidence type="ECO:0000256" key="1">
    <source>
        <dbReference type="ARBA" id="ARBA00022614"/>
    </source>
</evidence>
<comment type="caution">
    <text evidence="6">The sequence shown here is derived from an EMBL/GenBank/DDBJ whole genome shotgun (WGS) entry which is preliminary data.</text>
</comment>
<evidence type="ECO:0000256" key="4">
    <source>
        <dbReference type="SAM" id="SignalP"/>
    </source>
</evidence>
<dbReference type="InterPro" id="IPR051071">
    <property type="entry name" value="LRR-bact_E3_ubiq_ligases"/>
</dbReference>
<proteinExistence type="predicted"/>
<evidence type="ECO:0000313" key="7">
    <source>
        <dbReference type="Proteomes" id="UP000319801"/>
    </source>
</evidence>
<evidence type="ECO:0000256" key="2">
    <source>
        <dbReference type="ARBA" id="ARBA00022729"/>
    </source>
</evidence>
<dbReference type="PROSITE" id="PS51450">
    <property type="entry name" value="LRR"/>
    <property type="match status" value="2"/>
</dbReference>
<keyword evidence="1" id="KW-0433">Leucine-rich repeat</keyword>
<feature type="signal peptide" evidence="4">
    <location>
        <begin position="1"/>
        <end position="22"/>
    </location>
</feature>